<evidence type="ECO:0000256" key="1">
    <source>
        <dbReference type="SAM" id="SignalP"/>
    </source>
</evidence>
<feature type="domain" description="Phosphodiester glycosidase" evidence="2">
    <location>
        <begin position="105"/>
        <end position="263"/>
    </location>
</feature>
<comment type="caution">
    <text evidence="3">The sequence shown here is derived from an EMBL/GenBank/DDBJ whole genome shotgun (WGS) entry which is preliminary data.</text>
</comment>
<evidence type="ECO:0000313" key="3">
    <source>
        <dbReference type="EMBL" id="OGY87373.1"/>
    </source>
</evidence>
<dbReference type="AlphaFoldDB" id="A0A1G2BDP6"/>
<gene>
    <name evidence="3" type="ORF">A2319_05400</name>
</gene>
<feature type="chain" id="PRO_5009582057" description="Phosphodiester glycosidase domain-containing protein" evidence="1">
    <location>
        <begin position="20"/>
        <end position="266"/>
    </location>
</feature>
<dbReference type="PROSITE" id="PS51257">
    <property type="entry name" value="PROKAR_LIPOPROTEIN"/>
    <property type="match status" value="1"/>
</dbReference>
<protein>
    <recommendedName>
        <fullName evidence="2">Phosphodiester glycosidase domain-containing protein</fullName>
    </recommendedName>
</protein>
<dbReference type="Proteomes" id="UP000176420">
    <property type="component" value="Unassembled WGS sequence"/>
</dbReference>
<name>A0A1G2BDP6_9BACT</name>
<organism evidence="3 4">
    <name type="scientific">Candidatus Kerfeldbacteria bacterium RIFOXYB2_FULL_38_14</name>
    <dbReference type="NCBI Taxonomy" id="1798547"/>
    <lineage>
        <taxon>Bacteria</taxon>
        <taxon>Candidatus Kerfeldiibacteriota</taxon>
    </lineage>
</organism>
<accession>A0A1G2BDP6</accession>
<evidence type="ECO:0000313" key="4">
    <source>
        <dbReference type="Proteomes" id="UP000176420"/>
    </source>
</evidence>
<keyword evidence="1" id="KW-0732">Signal</keyword>
<dbReference type="InterPro" id="IPR018711">
    <property type="entry name" value="NAGPA"/>
</dbReference>
<evidence type="ECO:0000259" key="2">
    <source>
        <dbReference type="Pfam" id="PF09992"/>
    </source>
</evidence>
<reference evidence="3 4" key="1">
    <citation type="journal article" date="2016" name="Nat. Commun.">
        <title>Thousands of microbial genomes shed light on interconnected biogeochemical processes in an aquifer system.</title>
        <authorList>
            <person name="Anantharaman K."/>
            <person name="Brown C.T."/>
            <person name="Hug L.A."/>
            <person name="Sharon I."/>
            <person name="Castelle C.J."/>
            <person name="Probst A.J."/>
            <person name="Thomas B.C."/>
            <person name="Singh A."/>
            <person name="Wilkins M.J."/>
            <person name="Karaoz U."/>
            <person name="Brodie E.L."/>
            <person name="Williams K.H."/>
            <person name="Hubbard S.S."/>
            <person name="Banfield J.F."/>
        </authorList>
    </citation>
    <scope>NUCLEOTIDE SEQUENCE [LARGE SCALE GENOMIC DNA]</scope>
</reference>
<dbReference type="Pfam" id="PF09992">
    <property type="entry name" value="NAGPA"/>
    <property type="match status" value="1"/>
</dbReference>
<proteinExistence type="predicted"/>
<feature type="signal peptide" evidence="1">
    <location>
        <begin position="1"/>
        <end position="19"/>
    </location>
</feature>
<dbReference type="EMBL" id="MHKI01000009">
    <property type="protein sequence ID" value="OGY87373.1"/>
    <property type="molecule type" value="Genomic_DNA"/>
</dbReference>
<sequence>MRKIIFIILGIFIFSGCHTVNITTENIPNNNQNKTAADSVKIGGAWTKVEDGLEKLEYYFQENTRAKIIIYKLTPDKFSFQFKHSEEALFLTDWDENLQHPLLLINGVYFLEDNAPAGMLIVENKKIGNNQFDPNKSGVIELAPTVKIIDTKKDKFDPNFVKEAAQAYPFLIKNSKPNIKEDSGQIARRTFIGTDQEDNFYLGILPEESQTLYELSLELSKVPVNWKNVINLDGGSSSGLIANTQKNPENLNSYVPIPNVLVVKRR</sequence>